<keyword evidence="3" id="KW-0720">Serine protease</keyword>
<dbReference type="PROSITE" id="PS51257">
    <property type="entry name" value="PROKAR_LIPOPROTEIN"/>
    <property type="match status" value="1"/>
</dbReference>
<feature type="compositionally biased region" description="Acidic residues" evidence="4">
    <location>
        <begin position="337"/>
        <end position="381"/>
    </location>
</feature>
<evidence type="ECO:0000313" key="6">
    <source>
        <dbReference type="Proteomes" id="UP000234748"/>
    </source>
</evidence>
<dbReference type="InterPro" id="IPR009003">
    <property type="entry name" value="Peptidase_S1_PA"/>
</dbReference>
<keyword evidence="1" id="KW-0645">Protease</keyword>
<dbReference type="GO" id="GO:0006508">
    <property type="term" value="P:proteolysis"/>
    <property type="evidence" value="ECO:0007669"/>
    <property type="project" value="UniProtKB-KW"/>
</dbReference>
<feature type="region of interest" description="Disordered" evidence="4">
    <location>
        <begin position="294"/>
        <end position="402"/>
    </location>
</feature>
<keyword evidence="6" id="KW-1185">Reference proteome</keyword>
<name>A0A2N5M9J5_9BACI</name>
<reference evidence="5 6" key="1">
    <citation type="submission" date="2017-11" db="EMBL/GenBank/DDBJ databases">
        <title>Comparitive Functional Genomics of Dry Heat Resistant strains isolated from the Viking Spacecraft.</title>
        <authorList>
            <person name="Seuylemezian A."/>
            <person name="Cooper K."/>
            <person name="Vaishampayan P."/>
        </authorList>
    </citation>
    <scope>NUCLEOTIDE SEQUENCE [LARGE SCALE GENOMIC DNA]</scope>
    <source>
        <strain evidence="5 6">V1-29</strain>
    </source>
</reference>
<proteinExistence type="predicted"/>
<dbReference type="AlphaFoldDB" id="A0A2N5M9J5"/>
<gene>
    <name evidence="5" type="ORF">CUU66_04250</name>
</gene>
<dbReference type="Gene3D" id="2.40.10.120">
    <property type="match status" value="1"/>
</dbReference>
<dbReference type="PANTHER" id="PTHR43343">
    <property type="entry name" value="PEPTIDASE S12"/>
    <property type="match status" value="1"/>
</dbReference>
<dbReference type="SUPFAM" id="SSF50494">
    <property type="entry name" value="Trypsin-like serine proteases"/>
    <property type="match status" value="1"/>
</dbReference>
<evidence type="ECO:0000313" key="5">
    <source>
        <dbReference type="EMBL" id="PLT31024.1"/>
    </source>
</evidence>
<dbReference type="PRINTS" id="PR00834">
    <property type="entry name" value="PROTEASES2C"/>
</dbReference>
<sequence length="402" mass="43843">MKALLGGISMKSVKLFSSIISLLILSVLSGCSLFQQKEAAEPKAEPAQTIVKEVKTVQVVEKKVPAAQAAPKQKNLKDIIRDSQDKVFQVVTGTGLGSGFLYDNKGHIVTNAHVVAGFKDVEILTVDDTTLHGTVIGIGETLDVAVIEVPELAGKGYLQTASAMSEKGQEVITFGSPKGLKDSVSEGIISGIDRSFEIPPFVYENIYQTTAPIWPGSSGGPLLNKETGQVIAINSASYINEEALGFSIPIQQAVPLIDGWIQNPMDLDQLYDYGDTYNDTDIWDIPEEAYEENWDSTYDDSAEEEGTDSYSDESVSDEENYDSEESYEDPSGYDVYEPSDPEEEFTEPEEEYPAEPEEEMIDETESTDDEIYEELPEDGQETEGSSDSPSEEDASADGEPAN</sequence>
<dbReference type="EMBL" id="PGUY01000013">
    <property type="protein sequence ID" value="PLT31024.1"/>
    <property type="molecule type" value="Genomic_DNA"/>
</dbReference>
<accession>A0A2N5M9J5</accession>
<keyword evidence="2" id="KW-0378">Hydrolase</keyword>
<comment type="caution">
    <text evidence="5">The sequence shown here is derived from an EMBL/GenBank/DDBJ whole genome shotgun (WGS) entry which is preliminary data.</text>
</comment>
<evidence type="ECO:0000256" key="2">
    <source>
        <dbReference type="ARBA" id="ARBA00022801"/>
    </source>
</evidence>
<evidence type="ECO:0000256" key="1">
    <source>
        <dbReference type="ARBA" id="ARBA00022670"/>
    </source>
</evidence>
<evidence type="ECO:0000256" key="4">
    <source>
        <dbReference type="SAM" id="MobiDB-lite"/>
    </source>
</evidence>
<dbReference type="InterPro" id="IPR001940">
    <property type="entry name" value="Peptidase_S1C"/>
</dbReference>
<dbReference type="PANTHER" id="PTHR43343:SF3">
    <property type="entry name" value="PROTEASE DO-LIKE 8, CHLOROPLASTIC"/>
    <property type="match status" value="1"/>
</dbReference>
<dbReference type="Proteomes" id="UP000234748">
    <property type="component" value="Unassembled WGS sequence"/>
</dbReference>
<dbReference type="OrthoDB" id="189537at2"/>
<organism evidence="5 6">
    <name type="scientific">Peribacillus deserti</name>
    <dbReference type="NCBI Taxonomy" id="673318"/>
    <lineage>
        <taxon>Bacteria</taxon>
        <taxon>Bacillati</taxon>
        <taxon>Bacillota</taxon>
        <taxon>Bacilli</taxon>
        <taxon>Bacillales</taxon>
        <taxon>Bacillaceae</taxon>
        <taxon>Peribacillus</taxon>
    </lineage>
</organism>
<evidence type="ECO:0000256" key="3">
    <source>
        <dbReference type="ARBA" id="ARBA00022825"/>
    </source>
</evidence>
<evidence type="ECO:0008006" key="7">
    <source>
        <dbReference type="Google" id="ProtNLM"/>
    </source>
</evidence>
<dbReference type="Pfam" id="PF13365">
    <property type="entry name" value="Trypsin_2"/>
    <property type="match status" value="1"/>
</dbReference>
<dbReference type="GO" id="GO:0004252">
    <property type="term" value="F:serine-type endopeptidase activity"/>
    <property type="evidence" value="ECO:0007669"/>
    <property type="project" value="InterPro"/>
</dbReference>
<dbReference type="InterPro" id="IPR051201">
    <property type="entry name" value="Chloro_Bact_Ser_Proteases"/>
</dbReference>
<protein>
    <recommendedName>
        <fullName evidence="7">Peptidase S1</fullName>
    </recommendedName>
</protein>
<feature type="compositionally biased region" description="Acidic residues" evidence="4">
    <location>
        <begin position="294"/>
        <end position="328"/>
    </location>
</feature>